<dbReference type="Proteomes" id="UP001066276">
    <property type="component" value="Chromosome 1_1"/>
</dbReference>
<comment type="caution">
    <text evidence="2">The sequence shown here is derived from an EMBL/GenBank/DDBJ whole genome shotgun (WGS) entry which is preliminary data.</text>
</comment>
<gene>
    <name evidence="2" type="ORF">NDU88_003488</name>
</gene>
<protein>
    <submittedName>
        <fullName evidence="2">Uncharacterized protein</fullName>
    </submittedName>
</protein>
<sequence length="119" mass="13126">MYSGGTATRGTPGVFAWGTGERILSWDAGDFRDHKIKRLASPEGEEEDNTERGGRDTLSIWKSEEDMQTTMSRFEDAGPGFQEPGSTQVTQSKEKRHSSPRSDLRGAWTLAARSSPATF</sequence>
<organism evidence="2 3">
    <name type="scientific">Pleurodeles waltl</name>
    <name type="common">Iberian ribbed newt</name>
    <dbReference type="NCBI Taxonomy" id="8319"/>
    <lineage>
        <taxon>Eukaryota</taxon>
        <taxon>Metazoa</taxon>
        <taxon>Chordata</taxon>
        <taxon>Craniata</taxon>
        <taxon>Vertebrata</taxon>
        <taxon>Euteleostomi</taxon>
        <taxon>Amphibia</taxon>
        <taxon>Batrachia</taxon>
        <taxon>Caudata</taxon>
        <taxon>Salamandroidea</taxon>
        <taxon>Salamandridae</taxon>
        <taxon>Pleurodelinae</taxon>
        <taxon>Pleurodeles</taxon>
    </lineage>
</organism>
<dbReference type="AlphaFoldDB" id="A0AAV7WT63"/>
<dbReference type="EMBL" id="JANPWB010000001">
    <property type="protein sequence ID" value="KAJ1215881.1"/>
    <property type="molecule type" value="Genomic_DNA"/>
</dbReference>
<name>A0AAV7WT63_PLEWA</name>
<proteinExistence type="predicted"/>
<keyword evidence="3" id="KW-1185">Reference proteome</keyword>
<feature type="region of interest" description="Disordered" evidence="1">
    <location>
        <begin position="37"/>
        <end position="119"/>
    </location>
</feature>
<accession>A0AAV7WT63</accession>
<reference evidence="2" key="1">
    <citation type="journal article" date="2022" name="bioRxiv">
        <title>Sequencing and chromosome-scale assembly of the giantPleurodeles waltlgenome.</title>
        <authorList>
            <person name="Brown T."/>
            <person name="Elewa A."/>
            <person name="Iarovenko S."/>
            <person name="Subramanian E."/>
            <person name="Araus A.J."/>
            <person name="Petzold A."/>
            <person name="Susuki M."/>
            <person name="Suzuki K.-i.T."/>
            <person name="Hayashi T."/>
            <person name="Toyoda A."/>
            <person name="Oliveira C."/>
            <person name="Osipova E."/>
            <person name="Leigh N.D."/>
            <person name="Simon A."/>
            <person name="Yun M.H."/>
        </authorList>
    </citation>
    <scope>NUCLEOTIDE SEQUENCE</scope>
    <source>
        <strain evidence="2">20211129_DDA</strain>
        <tissue evidence="2">Liver</tissue>
    </source>
</reference>
<evidence type="ECO:0000313" key="2">
    <source>
        <dbReference type="EMBL" id="KAJ1215881.1"/>
    </source>
</evidence>
<evidence type="ECO:0000313" key="3">
    <source>
        <dbReference type="Proteomes" id="UP001066276"/>
    </source>
</evidence>
<evidence type="ECO:0000256" key="1">
    <source>
        <dbReference type="SAM" id="MobiDB-lite"/>
    </source>
</evidence>